<feature type="transmembrane region" description="Helical" evidence="1">
    <location>
        <begin position="87"/>
        <end position="108"/>
    </location>
</feature>
<dbReference type="InterPro" id="IPR018154">
    <property type="entry name" value="TLV/ENV_coat_polyprotein"/>
</dbReference>
<keyword evidence="1" id="KW-0472">Membrane</keyword>
<dbReference type="AlphaFoldDB" id="Q03793"/>
<name>Q03793_CHICK</name>
<evidence type="ECO:0000256" key="1">
    <source>
        <dbReference type="SAM" id="Phobius"/>
    </source>
</evidence>
<evidence type="ECO:0000313" key="2">
    <source>
        <dbReference type="EMBL" id="CAA42506.1"/>
    </source>
</evidence>
<accession>Q03793</accession>
<dbReference type="PhylomeDB" id="Q03793"/>
<dbReference type="Pfam" id="PF00429">
    <property type="entry name" value="TLV_coat"/>
    <property type="match status" value="1"/>
</dbReference>
<dbReference type="PIR" id="S15472">
    <property type="entry name" value="S15472"/>
</dbReference>
<proteinExistence type="predicted"/>
<reference evidence="2" key="1">
    <citation type="journal article" name="Nucleic Acids Res.">
        <title>Nucleotide sequence of the chicken EAV element from the pol gene to the downstream LTR.</title>
        <authorList>
            <person name="Benkel B"/>
            <person name="Mucha J"/>
        </authorList>
    </citation>
    <scope>NUCLEOTIDE SEQUENCE</scope>
    <source>
        <strain evidence="2">USDA Ev0</strain>
    </source>
</reference>
<protein>
    <submittedName>
        <fullName evidence="2">Uncharacterized protein</fullName>
    </submittedName>
</protein>
<dbReference type="Gene3D" id="1.10.287.210">
    <property type="match status" value="1"/>
</dbReference>
<keyword evidence="1" id="KW-0812">Transmembrane</keyword>
<dbReference type="SUPFAM" id="SSF58069">
    <property type="entry name" value="Virus ectodomain"/>
    <property type="match status" value="1"/>
</dbReference>
<keyword evidence="1" id="KW-1133">Transmembrane helix</keyword>
<dbReference type="VEuPathDB" id="HostDB:LOC107054637"/>
<dbReference type="EMBL" id="X59844">
    <property type="protein sequence ID" value="CAA42506.1"/>
    <property type="molecule type" value="Genomic_DNA"/>
</dbReference>
<sequence>MCLYLCSLPGGGTAIDFLLLAQSHGCEDVEGFCCFNLSDHSASIHKQLQWMQGHTQKIKMQADPFGEWLEGLFGELEPWLKQMLKTLIVGLAIFLAIMLCLPCFVQLLKACLRNFIEEISRQQYVYQRIQEQL</sequence>
<organism evidence="2">
    <name type="scientific">Gallus gallus</name>
    <name type="common">Chicken</name>
    <dbReference type="NCBI Taxonomy" id="9031"/>
    <lineage>
        <taxon>Eukaryota</taxon>
        <taxon>Metazoa</taxon>
        <taxon>Chordata</taxon>
        <taxon>Craniata</taxon>
        <taxon>Vertebrata</taxon>
        <taxon>Euteleostomi</taxon>
        <taxon>Archelosauria</taxon>
        <taxon>Archosauria</taxon>
        <taxon>Dinosauria</taxon>
        <taxon>Saurischia</taxon>
        <taxon>Theropoda</taxon>
        <taxon>Coelurosauria</taxon>
        <taxon>Aves</taxon>
        <taxon>Neognathae</taxon>
        <taxon>Galloanserae</taxon>
        <taxon>Galliformes</taxon>
        <taxon>Phasianidae</taxon>
        <taxon>Phasianinae</taxon>
        <taxon>Gallus</taxon>
    </lineage>
</organism>